<proteinExistence type="inferred from homology"/>
<evidence type="ECO:0000259" key="5">
    <source>
        <dbReference type="Pfam" id="PF01261"/>
    </source>
</evidence>
<evidence type="ECO:0000259" key="6">
    <source>
        <dbReference type="Pfam" id="PF19906"/>
    </source>
</evidence>
<comment type="similarity">
    <text evidence="3">Belongs to the C-glycoside deglycosidase beta subunit family.</text>
</comment>
<dbReference type="Gene3D" id="3.20.20.150">
    <property type="entry name" value="Divalent-metal-dependent TIM barrel enzymes"/>
    <property type="match status" value="1"/>
</dbReference>
<dbReference type="Proteomes" id="UP001500596">
    <property type="component" value="Unassembled WGS sequence"/>
</dbReference>
<dbReference type="EMBL" id="BAAAPK010000001">
    <property type="protein sequence ID" value="GAA1660463.1"/>
    <property type="molecule type" value="Genomic_DNA"/>
</dbReference>
<organism evidence="7 8">
    <name type="scientific">Microbacterium lacus</name>
    <dbReference type="NCBI Taxonomy" id="415217"/>
    <lineage>
        <taxon>Bacteria</taxon>
        <taxon>Bacillati</taxon>
        <taxon>Actinomycetota</taxon>
        <taxon>Actinomycetes</taxon>
        <taxon>Micrococcales</taxon>
        <taxon>Microbacteriaceae</taxon>
        <taxon>Microbacterium</taxon>
    </lineage>
</organism>
<evidence type="ECO:0000256" key="4">
    <source>
        <dbReference type="ARBA" id="ARBA00047208"/>
    </source>
</evidence>
<evidence type="ECO:0000313" key="8">
    <source>
        <dbReference type="Proteomes" id="UP001500596"/>
    </source>
</evidence>
<dbReference type="Pfam" id="PF19906">
    <property type="entry name" value="CGDB"/>
    <property type="match status" value="1"/>
</dbReference>
<evidence type="ECO:0000256" key="1">
    <source>
        <dbReference type="ARBA" id="ARBA00023239"/>
    </source>
</evidence>
<accession>A0ABN2FWM6</accession>
<dbReference type="InterPro" id="IPR013022">
    <property type="entry name" value="Xyl_isomerase-like_TIM-brl"/>
</dbReference>
<feature type="domain" description="C-glycoside deglycosidase beta subunit" evidence="6">
    <location>
        <begin position="23"/>
        <end position="135"/>
    </location>
</feature>
<protein>
    <recommendedName>
        <fullName evidence="4">C-deglycosylation enzyme beta subunit</fullName>
    </recommendedName>
</protein>
<dbReference type="InterPro" id="IPR045959">
    <property type="entry name" value="CGDB"/>
</dbReference>
<dbReference type="InterPro" id="IPR050312">
    <property type="entry name" value="IolE/XylAMocC-like"/>
</dbReference>
<evidence type="ECO:0000256" key="3">
    <source>
        <dbReference type="ARBA" id="ARBA00046336"/>
    </source>
</evidence>
<evidence type="ECO:0000313" key="7">
    <source>
        <dbReference type="EMBL" id="GAA1660463.1"/>
    </source>
</evidence>
<reference evidence="7 8" key="1">
    <citation type="journal article" date="2019" name="Int. J. Syst. Evol. Microbiol.">
        <title>The Global Catalogue of Microorganisms (GCM) 10K type strain sequencing project: providing services to taxonomists for standard genome sequencing and annotation.</title>
        <authorList>
            <consortium name="The Broad Institute Genomics Platform"/>
            <consortium name="The Broad Institute Genome Sequencing Center for Infectious Disease"/>
            <person name="Wu L."/>
            <person name="Ma J."/>
        </authorList>
    </citation>
    <scope>NUCLEOTIDE SEQUENCE [LARGE SCALE GENOMIC DNA]</scope>
    <source>
        <strain evidence="7 8">JCM 15575</strain>
    </source>
</reference>
<comment type="caution">
    <text evidence="7">The sequence shown here is derived from an EMBL/GenBank/DDBJ whole genome shotgun (WGS) entry which is preliminary data.</text>
</comment>
<feature type="domain" description="Xylose isomerase-like TIM barrel" evidence="5">
    <location>
        <begin position="188"/>
        <end position="436"/>
    </location>
</feature>
<keyword evidence="1" id="KW-0456">Lyase</keyword>
<keyword evidence="8" id="KW-1185">Reference proteome</keyword>
<dbReference type="SUPFAM" id="SSF51658">
    <property type="entry name" value="Xylose isomerase-like"/>
    <property type="match status" value="1"/>
</dbReference>
<dbReference type="PANTHER" id="PTHR12110">
    <property type="entry name" value="HYDROXYPYRUVATE ISOMERASE"/>
    <property type="match status" value="1"/>
</dbReference>
<dbReference type="InterPro" id="IPR036237">
    <property type="entry name" value="Xyl_isomerase-like_sf"/>
</dbReference>
<gene>
    <name evidence="7" type="ORF">GCM10009807_00200</name>
</gene>
<dbReference type="Pfam" id="PF01261">
    <property type="entry name" value="AP_endonuc_2"/>
    <property type="match status" value="1"/>
</dbReference>
<keyword evidence="2" id="KW-0119">Carbohydrate metabolism</keyword>
<name>A0ABN2FWM6_9MICO</name>
<sequence>MTKRRLVAFRAIALHQESDLMLLERDLIQSVGFRNVREDGEITGFQLRLRMPSYRGMAASLIDGVAVKVGDLVDVPADVPLWTLQGKTYTLAELWESDGVRWPLEDAAIITVPHPGGLPDGVHEVSIELRLRMSYIPQEHQPSTYAVTKHVTLSPEASGAPFRYSVSLYSFMGDYGTVLDLETAMAGIADLGATGIEILGEGHIPNYPNPTQEWVDDWFRLLSTYGLEPTNYGSWIDTRLHSSGPNGRDMTVEEGVQQLQRDLRLAKRLGFRFVRPKIGVVSSDLVPHPIWTEVIEQSLPLAEELDVIICPEIHSPTPIKHEVVDEYIEFIERTGTKHFGILIDTGIFQDRPIPLKPGELPGRRPAFLDGIGVDPADFAAVAPYVVFIQAKFHDIDENLEDQQIPWEPVLRAIKNAGYTGYLSSEYEGEREPWRSIEQVRRQHSLMRQVADAL</sequence>
<evidence type="ECO:0000256" key="2">
    <source>
        <dbReference type="ARBA" id="ARBA00023277"/>
    </source>
</evidence>